<sequence length="256" mass="28052">MRSPFFRSIIAGAWMILSAGASAQEATPEFDPLGEKVELPRLVRVQAEFIEVSHETLTKLLLKPREGADDSGLRQDLAKLAEEGKATVVETMLCTGRSGEKSLAESLKEYIYPTEYEPAEISKEIHTTANGGKLEGISRDSAVGPTPTSFETRNLGSSLEIAPTLSENGKIIDLRLEPQIVYHVGNETWAEWKDKRGDASVRMPSMYTARLSTAVTLLDGQPLLVAALSPKGENGFPDFKRKLMVFVRCDVLSVGR</sequence>
<dbReference type="Proteomes" id="UP001320876">
    <property type="component" value="Unassembled WGS sequence"/>
</dbReference>
<feature type="signal peptide" evidence="1">
    <location>
        <begin position="1"/>
        <end position="23"/>
    </location>
</feature>
<name>A0ABT3GLY1_9BACT</name>
<evidence type="ECO:0000313" key="2">
    <source>
        <dbReference type="EMBL" id="MCW1924535.1"/>
    </source>
</evidence>
<keyword evidence="3" id="KW-1185">Reference proteome</keyword>
<dbReference type="RefSeq" id="WP_264488642.1">
    <property type="nucleotide sequence ID" value="NZ_JAPDDT010000008.1"/>
</dbReference>
<accession>A0ABT3GLY1</accession>
<keyword evidence="1" id="KW-0732">Signal</keyword>
<organism evidence="2 3">
    <name type="scientific">Luteolibacter arcticus</name>
    <dbReference type="NCBI Taxonomy" id="1581411"/>
    <lineage>
        <taxon>Bacteria</taxon>
        <taxon>Pseudomonadati</taxon>
        <taxon>Verrucomicrobiota</taxon>
        <taxon>Verrucomicrobiia</taxon>
        <taxon>Verrucomicrobiales</taxon>
        <taxon>Verrucomicrobiaceae</taxon>
        <taxon>Luteolibacter</taxon>
    </lineage>
</organism>
<comment type="caution">
    <text evidence="2">The sequence shown here is derived from an EMBL/GenBank/DDBJ whole genome shotgun (WGS) entry which is preliminary data.</text>
</comment>
<gene>
    <name evidence="2" type="ORF">OKA05_18360</name>
</gene>
<evidence type="ECO:0000313" key="3">
    <source>
        <dbReference type="Proteomes" id="UP001320876"/>
    </source>
</evidence>
<reference evidence="2 3" key="1">
    <citation type="submission" date="2022-10" db="EMBL/GenBank/DDBJ databases">
        <title>Luteolibacter arcticus strain CCTCC AB 2014275, whole genome shotgun sequencing project.</title>
        <authorList>
            <person name="Zhao G."/>
            <person name="Shen L."/>
        </authorList>
    </citation>
    <scope>NUCLEOTIDE SEQUENCE [LARGE SCALE GENOMIC DNA]</scope>
    <source>
        <strain evidence="2 3">CCTCC AB 2014275</strain>
    </source>
</reference>
<feature type="chain" id="PRO_5047019026" evidence="1">
    <location>
        <begin position="24"/>
        <end position="256"/>
    </location>
</feature>
<evidence type="ECO:0000256" key="1">
    <source>
        <dbReference type="SAM" id="SignalP"/>
    </source>
</evidence>
<protein>
    <submittedName>
        <fullName evidence="2">Uncharacterized protein</fullName>
    </submittedName>
</protein>
<proteinExistence type="predicted"/>
<dbReference type="EMBL" id="JAPDDT010000008">
    <property type="protein sequence ID" value="MCW1924535.1"/>
    <property type="molecule type" value="Genomic_DNA"/>
</dbReference>